<evidence type="ECO:0000256" key="1">
    <source>
        <dbReference type="SAM" id="SignalP"/>
    </source>
</evidence>
<accession>A0ABZ2KBY5</accession>
<evidence type="ECO:0008006" key="4">
    <source>
        <dbReference type="Google" id="ProtNLM"/>
    </source>
</evidence>
<feature type="chain" id="PRO_5047117754" description="Lipoprotein" evidence="1">
    <location>
        <begin position="25"/>
        <end position="236"/>
    </location>
</feature>
<protein>
    <recommendedName>
        <fullName evidence="4">Lipoprotein</fullName>
    </recommendedName>
</protein>
<sequence>MRRRLFGALVALLGVAAGCGSDEAAASSGPFCKGQSAPHLLCADFDEGPVNSGWSALDVRSGGTVETVTNPVQSPPGAALARASADARAVAYLVKTLPGPVTRMHLAFDMRIEAAGKGDSGATILKLETSTGHQVTFNVNHSGDGLGCSGAEFVAGAEPSSVVCAGQGLARATWTRVDVEAHYAEGSGNLVIRLGEQVVELPLHASLGPTFGVSLGVRTYAGGGEWQVAFDNVLID</sequence>
<evidence type="ECO:0000313" key="2">
    <source>
        <dbReference type="EMBL" id="WXA93906.1"/>
    </source>
</evidence>
<keyword evidence="3" id="KW-1185">Reference proteome</keyword>
<dbReference type="RefSeq" id="WP_394844506.1">
    <property type="nucleotide sequence ID" value="NZ_CP089982.1"/>
</dbReference>
<organism evidence="2 3">
    <name type="scientific">Pendulispora brunnea</name>
    <dbReference type="NCBI Taxonomy" id="2905690"/>
    <lineage>
        <taxon>Bacteria</taxon>
        <taxon>Pseudomonadati</taxon>
        <taxon>Myxococcota</taxon>
        <taxon>Myxococcia</taxon>
        <taxon>Myxococcales</taxon>
        <taxon>Sorangiineae</taxon>
        <taxon>Pendulisporaceae</taxon>
        <taxon>Pendulispora</taxon>
    </lineage>
</organism>
<dbReference type="PROSITE" id="PS51257">
    <property type="entry name" value="PROKAR_LIPOPROTEIN"/>
    <property type="match status" value="1"/>
</dbReference>
<reference evidence="2 3" key="1">
    <citation type="submission" date="2021-12" db="EMBL/GenBank/DDBJ databases">
        <title>Discovery of the Pendulisporaceae a myxobacterial family with distinct sporulation behavior and unique specialized metabolism.</title>
        <authorList>
            <person name="Garcia R."/>
            <person name="Popoff A."/>
            <person name="Bader C.D."/>
            <person name="Loehr J."/>
            <person name="Walesch S."/>
            <person name="Walt C."/>
            <person name="Boldt J."/>
            <person name="Bunk B."/>
            <person name="Haeckl F.J.F.P.J."/>
            <person name="Gunesch A.P."/>
            <person name="Birkelbach J."/>
            <person name="Nuebel U."/>
            <person name="Pietschmann T."/>
            <person name="Bach T."/>
            <person name="Mueller R."/>
        </authorList>
    </citation>
    <scope>NUCLEOTIDE SEQUENCE [LARGE SCALE GENOMIC DNA]</scope>
    <source>
        <strain evidence="2 3">MSr12523</strain>
    </source>
</reference>
<feature type="signal peptide" evidence="1">
    <location>
        <begin position="1"/>
        <end position="24"/>
    </location>
</feature>
<dbReference type="Proteomes" id="UP001379533">
    <property type="component" value="Chromosome"/>
</dbReference>
<proteinExistence type="predicted"/>
<keyword evidence="1" id="KW-0732">Signal</keyword>
<dbReference type="EMBL" id="CP089982">
    <property type="protein sequence ID" value="WXA93906.1"/>
    <property type="molecule type" value="Genomic_DNA"/>
</dbReference>
<name>A0ABZ2KBY5_9BACT</name>
<gene>
    <name evidence="2" type="ORF">LZC95_46565</name>
</gene>
<evidence type="ECO:0000313" key="3">
    <source>
        <dbReference type="Proteomes" id="UP001379533"/>
    </source>
</evidence>